<accession>A0ABR0KV70</accession>
<comment type="caution">
    <text evidence="2">The sequence shown here is derived from an EMBL/GenBank/DDBJ whole genome shotgun (WGS) entry which is preliminary data.</text>
</comment>
<reference evidence="2 3" key="1">
    <citation type="submission" date="2023-08" db="EMBL/GenBank/DDBJ databases">
        <title>Black Yeasts Isolated from many extreme environments.</title>
        <authorList>
            <person name="Coleine C."/>
            <person name="Stajich J.E."/>
            <person name="Selbmann L."/>
        </authorList>
    </citation>
    <scope>NUCLEOTIDE SEQUENCE [LARGE SCALE GENOMIC DNA]</scope>
    <source>
        <strain evidence="2 3">CCFEE 536</strain>
    </source>
</reference>
<keyword evidence="1" id="KW-0472">Membrane</keyword>
<dbReference type="EMBL" id="JAVRRA010024792">
    <property type="protein sequence ID" value="KAK5129224.1"/>
    <property type="molecule type" value="Genomic_DNA"/>
</dbReference>
<evidence type="ECO:0000313" key="3">
    <source>
        <dbReference type="Proteomes" id="UP001357485"/>
    </source>
</evidence>
<feature type="transmembrane region" description="Helical" evidence="1">
    <location>
        <begin position="240"/>
        <end position="264"/>
    </location>
</feature>
<evidence type="ECO:0000313" key="2">
    <source>
        <dbReference type="EMBL" id="KAK5129224.1"/>
    </source>
</evidence>
<proteinExistence type="predicted"/>
<feature type="transmembrane region" description="Helical" evidence="1">
    <location>
        <begin position="169"/>
        <end position="191"/>
    </location>
</feature>
<dbReference type="Proteomes" id="UP001357485">
    <property type="component" value="Unassembled WGS sequence"/>
</dbReference>
<protein>
    <recommendedName>
        <fullName evidence="4">Amino acid permease/ SLC12A domain-containing protein</fullName>
    </recommendedName>
</protein>
<name>A0ABR0KV70_9PEZI</name>
<evidence type="ECO:0008006" key="4">
    <source>
        <dbReference type="Google" id="ProtNLM"/>
    </source>
</evidence>
<organism evidence="2 3">
    <name type="scientific">Cryomyces antarcticus</name>
    <dbReference type="NCBI Taxonomy" id="329879"/>
    <lineage>
        <taxon>Eukaryota</taxon>
        <taxon>Fungi</taxon>
        <taxon>Dikarya</taxon>
        <taxon>Ascomycota</taxon>
        <taxon>Pezizomycotina</taxon>
        <taxon>Dothideomycetes</taxon>
        <taxon>Dothideomycetes incertae sedis</taxon>
        <taxon>Cryomyces</taxon>
    </lineage>
</organism>
<sequence>MVGRVCLIGISEETQLYFSSAQVSFPSTLWDGGPKKTRREPYSTGGFTVLTLVEMPFANSAAQRLQLASSILSLLIAAAILGCAAHSLAVFRNQRSADPWWLYLWPQHFDTRGTEGLLGTAAAIVVLNLLYLGVPLVSAVSSQSAHRQPIHDVPPFLIPTVHTSPSRSFLFVLATSLPALIVVISALAFAATLNNAGPLERDTIQTWTCRWSGRISGAGNPMVGRGAPKDFRRLCAESQFTLFAMLPVLVLQLLSLGIAGWNFGTSRSGTRAPKTGDMEDEELRPVSYDSAARRSEVEGKADVHLHVGVAA</sequence>
<feature type="transmembrane region" description="Helical" evidence="1">
    <location>
        <begin position="117"/>
        <end position="140"/>
    </location>
</feature>
<keyword evidence="3" id="KW-1185">Reference proteome</keyword>
<evidence type="ECO:0000256" key="1">
    <source>
        <dbReference type="SAM" id="Phobius"/>
    </source>
</evidence>
<keyword evidence="1" id="KW-1133">Transmembrane helix</keyword>
<keyword evidence="1" id="KW-0812">Transmembrane</keyword>
<feature type="transmembrane region" description="Helical" evidence="1">
    <location>
        <begin position="71"/>
        <end position="91"/>
    </location>
</feature>
<gene>
    <name evidence="2" type="ORF">LTR16_002331</name>
</gene>